<dbReference type="InterPro" id="IPR036277">
    <property type="entry name" value="SMC_hinge_sf"/>
</dbReference>
<sequence length="955" mass="110342">MSISLKAITLFNFKSFRGKVVIDHFHPFTAIIGPNGSGKSNIMDAISFVLGETLSILRVKHLNELVHGAFIGEPAAEGAYVTIILMKDQIEKSYTRTIQGKDNQYKIDNKIVTRDIYMSELKVFGLDIKAGNFLMPQGCIQYFATTNMSKELTIMFEEISGSNVYKAEYNRLRLELLKENQDVQFAYQIKKTQLRQKKSAMIEKTEAEKYLQLQKQYMKEKFKFQLIQLIFIKKVVKSLETEQKEIKLHMAENLQNKQIKINLLNRTKLEVKSLFELLNKTEESILKLENDIQREKIKHVDIESNTLYWQKKLENARASLDSVNNAHNIHKNTVEELKNELEIITKKLTELSSEDDIVELHNSQHDRLFNLCKPTDSRYNVAITKVFGKNMNAIVVDTKYTAKQCIYFLKRHKIGVETFLPLDSIKTEPINDRLRTKLEQTNCKLLYDVLEPSLQIQKAVLYAARNTIVCETAEDARKKAFQSDGNYDCVSLDGCYFQRNGFISGGLTDLIAKAKQWENSFVLNKRKGQLKQELKNLPQISCLQSNFDTINKNINRLTAKNKVIEKDLKDIVSNKILRWKRAIEEANVEYKKAYNKEQDIKTNVEQIEIRLLKIKDDYKTKIEILENIKTELDDHRSQIGIVSKLYLENQKAYMLIRTKIKQQKQKCEDILRECKLEGIIIPTLSEISYDVSSSNSNISTESNVWEVMMNIDFSQISNHIYSNTTDLQNIIEQSKIKLTEIQNEYKALRKPDLKADTKVDLIIQQIKETNEKHQELRTKFNNTNKQFEIVKAKRHKLFSNCLEHITEDIDSIYKNLTNDKSAQALIILENPEEPYMSGINYSCIPPSKRCQPLQYLSDGEKTIANLAFRFAMLRYKPTFFIMDEADAALDKSNIKKLVNYMRSQMKNMQAIAITLNTNLSFHANILIGVTTQSPDLGAVFPLQVHASGRAPRKAV</sequence>
<feature type="coiled-coil region" evidence="7">
    <location>
        <begin position="271"/>
        <end position="354"/>
    </location>
</feature>
<feature type="domain" description="SMC hinge" evidence="8">
    <location>
        <begin position="362"/>
        <end position="480"/>
    </location>
</feature>
<dbReference type="GO" id="GO:0005634">
    <property type="term" value="C:nucleus"/>
    <property type="evidence" value="ECO:0007669"/>
    <property type="project" value="UniProtKB-SubCell"/>
</dbReference>
<dbReference type="GO" id="GO:0016887">
    <property type="term" value="F:ATP hydrolysis activity"/>
    <property type="evidence" value="ECO:0007669"/>
    <property type="project" value="InterPro"/>
</dbReference>
<dbReference type="GO" id="GO:0008278">
    <property type="term" value="C:cohesin complex"/>
    <property type="evidence" value="ECO:0007669"/>
    <property type="project" value="TreeGrafter"/>
</dbReference>
<dbReference type="InParanoid" id="E2ABT1"/>
<evidence type="ECO:0000256" key="6">
    <source>
        <dbReference type="ARBA" id="ARBA00023306"/>
    </source>
</evidence>
<keyword evidence="5" id="KW-0539">Nucleus</keyword>
<dbReference type="SUPFAM" id="SSF52540">
    <property type="entry name" value="P-loop containing nucleoside triphosphate hydrolases"/>
    <property type="match status" value="1"/>
</dbReference>
<dbReference type="Pfam" id="PF06470">
    <property type="entry name" value="SMC_hinge"/>
    <property type="match status" value="1"/>
</dbReference>
<dbReference type="GO" id="GO:0051301">
    <property type="term" value="P:cell division"/>
    <property type="evidence" value="ECO:0007669"/>
    <property type="project" value="UniProtKB-KW"/>
</dbReference>
<keyword evidence="2" id="KW-0132">Cell division</keyword>
<dbReference type="AlphaFoldDB" id="E2ABT1"/>
<dbReference type="STRING" id="104421.E2ABT1"/>
<dbReference type="GO" id="GO:0005524">
    <property type="term" value="F:ATP binding"/>
    <property type="evidence" value="ECO:0007669"/>
    <property type="project" value="InterPro"/>
</dbReference>
<evidence type="ECO:0000256" key="2">
    <source>
        <dbReference type="ARBA" id="ARBA00022618"/>
    </source>
</evidence>
<dbReference type="OrthoDB" id="413649at2759"/>
<keyword evidence="4 7" id="KW-0175">Coiled coil</keyword>
<dbReference type="PIRSF" id="PIRSF005719">
    <property type="entry name" value="SMC"/>
    <property type="match status" value="1"/>
</dbReference>
<dbReference type="EMBL" id="GL438356">
    <property type="protein sequence ID" value="EFN69108.1"/>
    <property type="molecule type" value="Genomic_DNA"/>
</dbReference>
<dbReference type="PANTHER" id="PTHR18937:SF12">
    <property type="entry name" value="STRUCTURAL MAINTENANCE OF CHROMOSOMES PROTEIN"/>
    <property type="match status" value="1"/>
</dbReference>
<dbReference type="InterPro" id="IPR024704">
    <property type="entry name" value="SMC"/>
</dbReference>
<dbReference type="Proteomes" id="UP000000311">
    <property type="component" value="Unassembled WGS sequence"/>
</dbReference>
<keyword evidence="10" id="KW-1185">Reference proteome</keyword>
<protein>
    <submittedName>
        <fullName evidence="9">Structural maintenance of chromosomes protein 1A</fullName>
    </submittedName>
</protein>
<feature type="coiled-coil region" evidence="7">
    <location>
        <begin position="554"/>
        <end position="603"/>
    </location>
</feature>
<dbReference type="Gene3D" id="3.40.50.300">
    <property type="entry name" value="P-loop containing nucleotide triphosphate hydrolases"/>
    <property type="match status" value="2"/>
</dbReference>
<dbReference type="InterPro" id="IPR027417">
    <property type="entry name" value="P-loop_NTPase"/>
</dbReference>
<feature type="coiled-coil region" evidence="7">
    <location>
        <begin position="759"/>
        <end position="786"/>
    </location>
</feature>
<evidence type="ECO:0000259" key="8">
    <source>
        <dbReference type="SMART" id="SM00968"/>
    </source>
</evidence>
<dbReference type="Pfam" id="PF02463">
    <property type="entry name" value="SMC_N"/>
    <property type="match status" value="2"/>
</dbReference>
<dbReference type="Gene3D" id="1.20.1060.20">
    <property type="match status" value="1"/>
</dbReference>
<evidence type="ECO:0000256" key="4">
    <source>
        <dbReference type="ARBA" id="ARBA00023054"/>
    </source>
</evidence>
<evidence type="ECO:0000313" key="10">
    <source>
        <dbReference type="Proteomes" id="UP000000311"/>
    </source>
</evidence>
<proteinExistence type="predicted"/>
<reference evidence="9 10" key="1">
    <citation type="journal article" date="2010" name="Science">
        <title>Genomic comparison of the ants Camponotus floridanus and Harpegnathos saltator.</title>
        <authorList>
            <person name="Bonasio R."/>
            <person name="Zhang G."/>
            <person name="Ye C."/>
            <person name="Mutti N.S."/>
            <person name="Fang X."/>
            <person name="Qin N."/>
            <person name="Donahue G."/>
            <person name="Yang P."/>
            <person name="Li Q."/>
            <person name="Li C."/>
            <person name="Zhang P."/>
            <person name="Huang Z."/>
            <person name="Berger S.L."/>
            <person name="Reinberg D."/>
            <person name="Wang J."/>
            <person name="Liebig J."/>
        </authorList>
    </citation>
    <scope>NUCLEOTIDE SEQUENCE [LARGE SCALE GENOMIC DNA]</scope>
    <source>
        <strain evidence="10">C129</strain>
    </source>
</reference>
<dbReference type="SUPFAM" id="SSF75553">
    <property type="entry name" value="Smc hinge domain"/>
    <property type="match status" value="1"/>
</dbReference>
<evidence type="ECO:0000313" key="9">
    <source>
        <dbReference type="EMBL" id="EFN69108.1"/>
    </source>
</evidence>
<dbReference type="OMA" id="LECISTE"/>
<dbReference type="InterPro" id="IPR010935">
    <property type="entry name" value="SMC_hinge"/>
</dbReference>
<dbReference type="GO" id="GO:0003677">
    <property type="term" value="F:DNA binding"/>
    <property type="evidence" value="ECO:0007669"/>
    <property type="project" value="TreeGrafter"/>
</dbReference>
<dbReference type="PANTHER" id="PTHR18937">
    <property type="entry name" value="STRUCTURAL MAINTENANCE OF CHROMOSOMES SMC FAMILY MEMBER"/>
    <property type="match status" value="1"/>
</dbReference>
<organism evidence="10">
    <name type="scientific">Camponotus floridanus</name>
    <name type="common">Florida carpenter ant</name>
    <dbReference type="NCBI Taxonomy" id="104421"/>
    <lineage>
        <taxon>Eukaryota</taxon>
        <taxon>Metazoa</taxon>
        <taxon>Ecdysozoa</taxon>
        <taxon>Arthropoda</taxon>
        <taxon>Hexapoda</taxon>
        <taxon>Insecta</taxon>
        <taxon>Pterygota</taxon>
        <taxon>Neoptera</taxon>
        <taxon>Endopterygota</taxon>
        <taxon>Hymenoptera</taxon>
        <taxon>Apocrita</taxon>
        <taxon>Aculeata</taxon>
        <taxon>Formicoidea</taxon>
        <taxon>Formicidae</taxon>
        <taxon>Formicinae</taxon>
        <taxon>Camponotus</taxon>
    </lineage>
</organism>
<name>E2ABT1_CAMFO</name>
<dbReference type="Gene3D" id="3.30.70.1620">
    <property type="match status" value="1"/>
</dbReference>
<dbReference type="InterPro" id="IPR003395">
    <property type="entry name" value="RecF/RecN/SMC_N"/>
</dbReference>
<evidence type="ECO:0000256" key="1">
    <source>
        <dbReference type="ARBA" id="ARBA00004123"/>
    </source>
</evidence>
<keyword evidence="6" id="KW-0131">Cell cycle</keyword>
<accession>E2ABT1</accession>
<dbReference type="GO" id="GO:0007062">
    <property type="term" value="P:sister chromatid cohesion"/>
    <property type="evidence" value="ECO:0007669"/>
    <property type="project" value="TreeGrafter"/>
</dbReference>
<dbReference type="SMART" id="SM00968">
    <property type="entry name" value="SMC_hinge"/>
    <property type="match status" value="1"/>
</dbReference>
<evidence type="ECO:0000256" key="5">
    <source>
        <dbReference type="ARBA" id="ARBA00023242"/>
    </source>
</evidence>
<comment type="subcellular location">
    <subcellularLocation>
        <location evidence="1">Nucleus</location>
    </subcellularLocation>
</comment>
<gene>
    <name evidence="9" type="ORF">EAG_15550</name>
</gene>
<evidence type="ECO:0000256" key="3">
    <source>
        <dbReference type="ARBA" id="ARBA00022776"/>
    </source>
</evidence>
<evidence type="ECO:0000256" key="7">
    <source>
        <dbReference type="SAM" id="Coils"/>
    </source>
</evidence>
<keyword evidence="3" id="KW-0498">Mitosis</keyword>